<protein>
    <submittedName>
        <fullName evidence="1">Uncharacterized protein</fullName>
    </submittedName>
</protein>
<sequence>LNSSLTRVYGVVLQLASTWFDVTEMDNIGGNFIKMQPQTSTQYLPVSAFAQSPRCS</sequence>
<organism evidence="1 2">
    <name type="scientific">Dichanthelium oligosanthes</name>
    <dbReference type="NCBI Taxonomy" id="888268"/>
    <lineage>
        <taxon>Eukaryota</taxon>
        <taxon>Viridiplantae</taxon>
        <taxon>Streptophyta</taxon>
        <taxon>Embryophyta</taxon>
        <taxon>Tracheophyta</taxon>
        <taxon>Spermatophyta</taxon>
        <taxon>Magnoliopsida</taxon>
        <taxon>Liliopsida</taxon>
        <taxon>Poales</taxon>
        <taxon>Poaceae</taxon>
        <taxon>PACMAD clade</taxon>
        <taxon>Panicoideae</taxon>
        <taxon>Panicodae</taxon>
        <taxon>Paniceae</taxon>
        <taxon>Dichantheliinae</taxon>
        <taxon>Dichanthelium</taxon>
    </lineage>
</organism>
<gene>
    <name evidence="1" type="ORF">BAE44_0000198</name>
</gene>
<dbReference type="EMBL" id="LWDX02000491">
    <property type="protein sequence ID" value="OEL38783.1"/>
    <property type="molecule type" value="Genomic_DNA"/>
</dbReference>
<feature type="non-terminal residue" evidence="1">
    <location>
        <position position="1"/>
    </location>
</feature>
<proteinExistence type="predicted"/>
<name>A0A1E5WN59_9POAL</name>
<accession>A0A1E5WN59</accession>
<evidence type="ECO:0000313" key="2">
    <source>
        <dbReference type="Proteomes" id="UP000095767"/>
    </source>
</evidence>
<keyword evidence="2" id="KW-1185">Reference proteome</keyword>
<reference evidence="1 2" key="1">
    <citation type="submission" date="2016-09" db="EMBL/GenBank/DDBJ databases">
        <title>The draft genome of Dichanthelium oligosanthes: A C3 panicoid grass species.</title>
        <authorList>
            <person name="Studer A.J."/>
            <person name="Schnable J.C."/>
            <person name="Brutnell T.P."/>
        </authorList>
    </citation>
    <scope>NUCLEOTIDE SEQUENCE [LARGE SCALE GENOMIC DNA]</scope>
    <source>
        <strain evidence="2">cv. Kellogg 1175</strain>
        <tissue evidence="1">Leaf</tissue>
    </source>
</reference>
<dbReference type="Proteomes" id="UP000095767">
    <property type="component" value="Unassembled WGS sequence"/>
</dbReference>
<evidence type="ECO:0000313" key="1">
    <source>
        <dbReference type="EMBL" id="OEL38783.1"/>
    </source>
</evidence>
<comment type="caution">
    <text evidence="1">The sequence shown here is derived from an EMBL/GenBank/DDBJ whole genome shotgun (WGS) entry which is preliminary data.</text>
</comment>
<dbReference type="AlphaFoldDB" id="A0A1E5WN59"/>